<evidence type="ECO:0000313" key="1">
    <source>
        <dbReference type="EMBL" id="AJA50405.1"/>
    </source>
</evidence>
<dbReference type="NCBIfam" id="TIGR03172">
    <property type="entry name" value="selenium cofactor biosynthesis protein YqeC"/>
    <property type="match status" value="1"/>
</dbReference>
<dbReference type="eggNOG" id="COG1192">
    <property type="taxonomic scope" value="Bacteria"/>
</dbReference>
<reference evidence="1 4" key="1">
    <citation type="journal article" date="2015" name="Genome Announc.">
        <title>Complete Genome Sequence of the Nitrogen-Fixing and Solvent-Producing Clostridium pasteurianum DSM 525.</title>
        <authorList>
            <person name="Poehlein A."/>
            <person name="Grosse-Honebrink A."/>
            <person name="Zhang Y."/>
            <person name="Minton N.P."/>
            <person name="Daniel R."/>
        </authorList>
    </citation>
    <scope>NUCLEOTIDE SEQUENCE [LARGE SCALE GENOMIC DNA]</scope>
    <source>
        <strain evidence="1">DSM 525</strain>
        <strain evidence="4">DSM 525 / ATCC 6013</strain>
    </source>
</reference>
<evidence type="ECO:0000313" key="4">
    <source>
        <dbReference type="Proteomes" id="UP000030905"/>
    </source>
</evidence>
<dbReference type="KEGG" id="cpat:CLPA_c03170"/>
<sequence>MKLRKLLNIHKGSITSIVGAGGKTTLMFSLAEELRQKSKVLVTTTTKIYVPQKYQYDYIAKSECEFDYYNKLSCKGIYVYGDSVNSNNKLIGLDCRLLEEQLSYFDYVLIESDGSKGKTIKGWGDYEPVISNKTNNTIGIFSIENIGRKINENNVHRIKQFMNITDSCEGDTINIDHITKLIFHSKGLFKNAVGHRILFINKVENESDIVLTRKLINNINKNNHGYIDSIVFGRLQ</sequence>
<name>A0A0H3J145_CLOPA</name>
<proteinExistence type="predicted"/>
<evidence type="ECO:0000313" key="3">
    <source>
        <dbReference type="Proteomes" id="UP000028042"/>
    </source>
</evidence>
<dbReference type="PATRIC" id="fig|1262449.3.peg.208"/>
<dbReference type="Proteomes" id="UP000028042">
    <property type="component" value="Unassembled WGS sequence"/>
</dbReference>
<organism evidence="1 4">
    <name type="scientific">Clostridium pasteurianum DSM 525 = ATCC 6013</name>
    <dbReference type="NCBI Taxonomy" id="1262449"/>
    <lineage>
        <taxon>Bacteria</taxon>
        <taxon>Bacillati</taxon>
        <taxon>Bacillota</taxon>
        <taxon>Clostridia</taxon>
        <taxon>Eubacteriales</taxon>
        <taxon>Clostridiaceae</taxon>
        <taxon>Clostridium</taxon>
    </lineage>
</organism>
<dbReference type="EMBL" id="JPGY02000001">
    <property type="protein sequence ID" value="KRU13583.1"/>
    <property type="molecule type" value="Genomic_DNA"/>
</dbReference>
<dbReference type="GeneID" id="93072561"/>
<dbReference type="Proteomes" id="UP000030905">
    <property type="component" value="Chromosome"/>
</dbReference>
<dbReference type="EMBL" id="CP009268">
    <property type="protein sequence ID" value="AJA50405.1"/>
    <property type="molecule type" value="Genomic_DNA"/>
</dbReference>
<dbReference type="KEGG" id="cpae:CPAST_c03170"/>
<protein>
    <submittedName>
        <fullName evidence="1">Putative selenium-dependent hydroxylase accessory protein YqeC</fullName>
    </submittedName>
</protein>
<accession>A0A0H3J145</accession>
<gene>
    <name evidence="1" type="primary">yqeC</name>
    <name evidence="1" type="ORF">CLPA_c03170</name>
    <name evidence="2" type="ORF">CP6013_02831</name>
</gene>
<reference evidence="2" key="2">
    <citation type="submission" date="2015-10" db="EMBL/GenBank/DDBJ databases">
        <title>Improved Draft Genome Sequence of Clostridium pasteurianum Strain ATCC 6013 (DSM 525) Using a Hybrid Next-Generation Sequencing Approach.</title>
        <authorList>
            <person name="Pyne M.E."/>
            <person name="Utturkar S.M."/>
            <person name="Brown S.D."/>
            <person name="Moo-Young M."/>
            <person name="Chung D.A."/>
            <person name="Chou P.C."/>
        </authorList>
    </citation>
    <scope>NUCLEOTIDE SEQUENCE</scope>
    <source>
        <strain evidence="2">ATCC 6013</strain>
    </source>
</reference>
<keyword evidence="4" id="KW-1185">Reference proteome</keyword>
<dbReference type="InterPro" id="IPR017587">
    <property type="entry name" value="YqeC"/>
</dbReference>
<dbReference type="Pfam" id="PF19842">
    <property type="entry name" value="YqeC"/>
    <property type="match status" value="1"/>
</dbReference>
<dbReference type="AlphaFoldDB" id="A0A0H3J145"/>
<evidence type="ECO:0000313" key="2">
    <source>
        <dbReference type="EMBL" id="KRU13583.1"/>
    </source>
</evidence>
<dbReference type="RefSeq" id="WP_003440837.1">
    <property type="nucleotide sequence ID" value="NZ_ANZB01000001.1"/>
</dbReference>
<reference evidence="2 3" key="3">
    <citation type="journal article" name="Genome Announc.">
        <title>Improved Draft Genome Sequence of Clostridium pasteurianum Strain ATCC 6013 (DSM 525) Using a Hybrid Next-Generation Sequencing Approach.</title>
        <authorList>
            <person name="Pyne M.E."/>
            <person name="Utturkar S."/>
            <person name="Brown S.D."/>
            <person name="Moo-Young M."/>
            <person name="Chung D.A."/>
            <person name="Chou C.P."/>
        </authorList>
    </citation>
    <scope>NUCLEOTIDE SEQUENCE [LARGE SCALE GENOMIC DNA]</scope>
    <source>
        <strain evidence="2 3">ATCC 6013</strain>
    </source>
</reference>